<name>A0AAD7VZS6_9TELE</name>
<feature type="compositionally biased region" description="Polar residues" evidence="1">
    <location>
        <begin position="178"/>
        <end position="200"/>
    </location>
</feature>
<reference evidence="2" key="1">
    <citation type="journal article" date="2023" name="Science">
        <title>Genome structures resolve the early diversification of teleost fishes.</title>
        <authorList>
            <person name="Parey E."/>
            <person name="Louis A."/>
            <person name="Montfort J."/>
            <person name="Bouchez O."/>
            <person name="Roques C."/>
            <person name="Iampietro C."/>
            <person name="Lluch J."/>
            <person name="Castinel A."/>
            <person name="Donnadieu C."/>
            <person name="Desvignes T."/>
            <person name="Floi Bucao C."/>
            <person name="Jouanno E."/>
            <person name="Wen M."/>
            <person name="Mejri S."/>
            <person name="Dirks R."/>
            <person name="Jansen H."/>
            <person name="Henkel C."/>
            <person name="Chen W.J."/>
            <person name="Zahm M."/>
            <person name="Cabau C."/>
            <person name="Klopp C."/>
            <person name="Thompson A.W."/>
            <person name="Robinson-Rechavi M."/>
            <person name="Braasch I."/>
            <person name="Lecointre G."/>
            <person name="Bobe J."/>
            <person name="Postlethwait J.H."/>
            <person name="Berthelot C."/>
            <person name="Roest Crollius H."/>
            <person name="Guiguen Y."/>
        </authorList>
    </citation>
    <scope>NUCLEOTIDE SEQUENCE</scope>
    <source>
        <strain evidence="2">NC1722</strain>
    </source>
</reference>
<dbReference type="EMBL" id="JAINUG010000522">
    <property type="protein sequence ID" value="KAJ8366966.1"/>
    <property type="molecule type" value="Genomic_DNA"/>
</dbReference>
<dbReference type="SUPFAM" id="SSF52266">
    <property type="entry name" value="SGNH hydrolase"/>
    <property type="match status" value="1"/>
</dbReference>
<dbReference type="Gene3D" id="3.40.50.1110">
    <property type="entry name" value="SGNH hydrolase"/>
    <property type="match status" value="1"/>
</dbReference>
<gene>
    <name evidence="2" type="ORF">AAFF_G00336350</name>
</gene>
<feature type="region of interest" description="Disordered" evidence="1">
    <location>
        <begin position="447"/>
        <end position="470"/>
    </location>
</feature>
<evidence type="ECO:0000313" key="2">
    <source>
        <dbReference type="EMBL" id="KAJ8366966.1"/>
    </source>
</evidence>
<dbReference type="AlphaFoldDB" id="A0AAD7VZS6"/>
<dbReference type="InterPro" id="IPR036514">
    <property type="entry name" value="SGNH_hydro_sf"/>
</dbReference>
<feature type="compositionally biased region" description="Pro residues" evidence="1">
    <location>
        <begin position="202"/>
        <end position="216"/>
    </location>
</feature>
<evidence type="ECO:0000256" key="1">
    <source>
        <dbReference type="SAM" id="MobiDB-lite"/>
    </source>
</evidence>
<feature type="region of interest" description="Disordered" evidence="1">
    <location>
        <begin position="1"/>
        <end position="55"/>
    </location>
</feature>
<accession>A0AAD7VZS6</accession>
<evidence type="ECO:0008006" key="4">
    <source>
        <dbReference type="Google" id="ProtNLM"/>
    </source>
</evidence>
<feature type="compositionally biased region" description="Pro residues" evidence="1">
    <location>
        <begin position="449"/>
        <end position="462"/>
    </location>
</feature>
<proteinExistence type="predicted"/>
<keyword evidence="3" id="KW-1185">Reference proteome</keyword>
<feature type="compositionally biased region" description="Basic and acidic residues" evidence="1">
    <location>
        <begin position="105"/>
        <end position="122"/>
    </location>
</feature>
<protein>
    <recommendedName>
        <fullName evidence="4">SGNH hydrolase-type esterase domain-containing protein</fullName>
    </recommendedName>
</protein>
<organism evidence="2 3">
    <name type="scientific">Aldrovandia affinis</name>
    <dbReference type="NCBI Taxonomy" id="143900"/>
    <lineage>
        <taxon>Eukaryota</taxon>
        <taxon>Metazoa</taxon>
        <taxon>Chordata</taxon>
        <taxon>Craniata</taxon>
        <taxon>Vertebrata</taxon>
        <taxon>Euteleostomi</taxon>
        <taxon>Actinopterygii</taxon>
        <taxon>Neopterygii</taxon>
        <taxon>Teleostei</taxon>
        <taxon>Notacanthiformes</taxon>
        <taxon>Halosauridae</taxon>
        <taxon>Aldrovandia</taxon>
    </lineage>
</organism>
<evidence type="ECO:0000313" key="3">
    <source>
        <dbReference type="Proteomes" id="UP001221898"/>
    </source>
</evidence>
<comment type="caution">
    <text evidence="2">The sequence shown here is derived from an EMBL/GenBank/DDBJ whole genome shotgun (WGS) entry which is preliminary data.</text>
</comment>
<dbReference type="Proteomes" id="UP001221898">
    <property type="component" value="Unassembled WGS sequence"/>
</dbReference>
<feature type="compositionally biased region" description="Polar residues" evidence="1">
    <location>
        <begin position="9"/>
        <end position="19"/>
    </location>
</feature>
<sequence length="512" mass="57541">MKAERERPNSSTVAGNTASEQEEEDDTMVPEVTEPDLKPTTSPSGPAHPTPPKLLQQLRESLSLLELDFTEFRELTLARLPESDTTQQLRHELQQLKQDSQETMAELRRENQKTTSELKETQKRLRQLTQTIRELEEENSTLRAQTLKLKEDTANRDLSFSRELQQMKEQLQEKSCHVSPSSYTHATVPTPTLSPATKLSTPPDPGNSPIPQPSPTSPTLTPRDSPPDTHSLPAAQPLNTEPNPDRPAKPEAQVVLLMDSNGKYLDTKRLFPGLITRAKRCRNTGQAMELLRQDTLGNPQYIVVHTGTNDLHTLHRETAEAMTKMAKRASREFPNSRIVISTLLPRTDTPPHVIHEINMEISRSCAALPNIHLAHHTNIGTWDLHDRLHLNKAGVRTFAKTLKDVTLDRNPNSLAHTTAPLRNYRPPRYQQKGRGTLPPTFLQHHAPCSAPPQPIPYPPTPPSHRRPPHHHQRMTYASVMSNPTPLLPTTPMSELGAIKEMLQTLCRGLLQT</sequence>
<feature type="region of interest" description="Disordered" evidence="1">
    <location>
        <begin position="98"/>
        <end position="122"/>
    </location>
</feature>
<feature type="region of interest" description="Disordered" evidence="1">
    <location>
        <begin position="168"/>
        <end position="248"/>
    </location>
</feature>